<evidence type="ECO:0000313" key="6">
    <source>
        <dbReference type="Proteomes" id="UP001165121"/>
    </source>
</evidence>
<reference evidence="5" key="1">
    <citation type="submission" date="2023-04" db="EMBL/GenBank/DDBJ databases">
        <title>Phytophthora fragariaefolia NBRC 109709.</title>
        <authorList>
            <person name="Ichikawa N."/>
            <person name="Sato H."/>
            <person name="Tonouchi N."/>
        </authorList>
    </citation>
    <scope>NUCLEOTIDE SEQUENCE</scope>
    <source>
        <strain evidence="5">NBRC 109709</strain>
    </source>
</reference>
<dbReference type="Pfam" id="PF20147">
    <property type="entry name" value="Crinkler"/>
    <property type="match status" value="1"/>
</dbReference>
<evidence type="ECO:0000256" key="2">
    <source>
        <dbReference type="ARBA" id="ARBA00004613"/>
    </source>
</evidence>
<dbReference type="GO" id="GO:0005576">
    <property type="term" value="C:extracellular region"/>
    <property type="evidence" value="ECO:0007669"/>
    <property type="project" value="UniProtKB-SubCell"/>
</dbReference>
<evidence type="ECO:0000313" key="5">
    <source>
        <dbReference type="EMBL" id="GMF35990.1"/>
    </source>
</evidence>
<name>A0A9W7CQ51_9STRA</name>
<dbReference type="GO" id="GO:0043657">
    <property type="term" value="C:host cell"/>
    <property type="evidence" value="ECO:0007669"/>
    <property type="project" value="UniProtKB-SubCell"/>
</dbReference>
<dbReference type="Proteomes" id="UP001165121">
    <property type="component" value="Unassembled WGS sequence"/>
</dbReference>
<gene>
    <name evidence="5" type="ORF">Pfra01_000968400</name>
</gene>
<keyword evidence="6" id="KW-1185">Reference proteome</keyword>
<comment type="caution">
    <text evidence="5">The sequence shown here is derived from an EMBL/GenBank/DDBJ whole genome shotgun (WGS) entry which is preliminary data.</text>
</comment>
<proteinExistence type="predicted"/>
<protein>
    <submittedName>
        <fullName evidence="5">Unnamed protein product</fullName>
    </submittedName>
</protein>
<sequence>MDGRVLASALQVKLKDTDKALTAPHSLVQILPPRGKMVEISLECAIVGQAGTFDVPIDDGKKLSVLKKAIKKKNPATIPCDIKDLKLFKAKTERGAWLDTAGAAAVKLDGVGHLQGFERMDPVPFHVLVVVPKIEPKHPTEDDRIGEILKRLRTIESDMAATMAILAATKPKTLINFKELSVQEDEFQLDNLTLREQSVEPVVLTPTLHEFWEGFGEFPPALLC</sequence>
<evidence type="ECO:0000256" key="1">
    <source>
        <dbReference type="ARBA" id="ARBA00004340"/>
    </source>
</evidence>
<dbReference type="InterPro" id="IPR045379">
    <property type="entry name" value="Crinkler_N"/>
</dbReference>
<dbReference type="EMBL" id="BSXT01000905">
    <property type="protein sequence ID" value="GMF35990.1"/>
    <property type="molecule type" value="Genomic_DNA"/>
</dbReference>
<comment type="subcellular location">
    <subcellularLocation>
        <location evidence="1">Host cell</location>
    </subcellularLocation>
    <subcellularLocation>
        <location evidence="2">Secreted</location>
    </subcellularLocation>
</comment>
<keyword evidence="3" id="KW-0964">Secreted</keyword>
<dbReference type="OrthoDB" id="128844at2759"/>
<feature type="domain" description="Crinkler effector protein N-terminal" evidence="4">
    <location>
        <begin position="40"/>
        <end position="123"/>
    </location>
</feature>
<evidence type="ECO:0000256" key="3">
    <source>
        <dbReference type="ARBA" id="ARBA00022525"/>
    </source>
</evidence>
<evidence type="ECO:0000259" key="4">
    <source>
        <dbReference type="Pfam" id="PF20147"/>
    </source>
</evidence>
<accession>A0A9W7CQ51</accession>
<organism evidence="5 6">
    <name type="scientific">Phytophthora fragariaefolia</name>
    <dbReference type="NCBI Taxonomy" id="1490495"/>
    <lineage>
        <taxon>Eukaryota</taxon>
        <taxon>Sar</taxon>
        <taxon>Stramenopiles</taxon>
        <taxon>Oomycota</taxon>
        <taxon>Peronosporomycetes</taxon>
        <taxon>Peronosporales</taxon>
        <taxon>Peronosporaceae</taxon>
        <taxon>Phytophthora</taxon>
    </lineage>
</organism>
<dbReference type="AlphaFoldDB" id="A0A9W7CQ51"/>